<evidence type="ECO:0000313" key="1">
    <source>
        <dbReference type="EMBL" id="CAF1386586.1"/>
    </source>
</evidence>
<reference evidence="1" key="1">
    <citation type="submission" date="2021-02" db="EMBL/GenBank/DDBJ databases">
        <authorList>
            <person name="Nowell W R."/>
        </authorList>
    </citation>
    <scope>NUCLEOTIDE SEQUENCE</scope>
</reference>
<proteinExistence type="predicted"/>
<feature type="non-terminal residue" evidence="1">
    <location>
        <position position="1"/>
    </location>
</feature>
<dbReference type="Gene3D" id="3.40.50.150">
    <property type="entry name" value="Vaccinia Virus protein VP39"/>
    <property type="match status" value="1"/>
</dbReference>
<organism evidence="1 2">
    <name type="scientific">Rotaria sordida</name>
    <dbReference type="NCBI Taxonomy" id="392033"/>
    <lineage>
        <taxon>Eukaryota</taxon>
        <taxon>Metazoa</taxon>
        <taxon>Spiralia</taxon>
        <taxon>Gnathifera</taxon>
        <taxon>Rotifera</taxon>
        <taxon>Eurotatoria</taxon>
        <taxon>Bdelloidea</taxon>
        <taxon>Philodinida</taxon>
        <taxon>Philodinidae</taxon>
        <taxon>Rotaria</taxon>
    </lineage>
</organism>
<dbReference type="OrthoDB" id="407477at2759"/>
<sequence>MHYGSQDDLSFLKAFATNYTNMFDVIIDDGGHRMKQQINSLTELFPTILRSGGIYAIEDIYTSYVAWYGGRYLKSSTLIEFLKRLVDDIQSYSPTYKNSTLGPLITGISTVMTSTDCDTNLLVRSWAGERYDTLTLPLTTSITIGYTSSAWFGPNLYPAAGGTWAVMNRINLAVRPDGYINSSPVTNTLPVLFKPVGQQLIHIVQ</sequence>
<dbReference type="Proteomes" id="UP000663882">
    <property type="component" value="Unassembled WGS sequence"/>
</dbReference>
<comment type="caution">
    <text evidence="1">The sequence shown here is derived from an EMBL/GenBank/DDBJ whole genome shotgun (WGS) entry which is preliminary data.</text>
</comment>
<gene>
    <name evidence="1" type="ORF">RFH988_LOCUS34124</name>
</gene>
<protein>
    <submittedName>
        <fullName evidence="1">Uncharacterized protein</fullName>
    </submittedName>
</protein>
<name>A0A815JTD8_9BILA</name>
<accession>A0A815JTD8</accession>
<dbReference type="EMBL" id="CAJNOO010004588">
    <property type="protein sequence ID" value="CAF1386586.1"/>
    <property type="molecule type" value="Genomic_DNA"/>
</dbReference>
<dbReference type="AlphaFoldDB" id="A0A815JTD8"/>
<dbReference type="SUPFAM" id="SSF53335">
    <property type="entry name" value="S-adenosyl-L-methionine-dependent methyltransferases"/>
    <property type="match status" value="1"/>
</dbReference>
<evidence type="ECO:0000313" key="2">
    <source>
        <dbReference type="Proteomes" id="UP000663882"/>
    </source>
</evidence>
<dbReference type="InterPro" id="IPR029063">
    <property type="entry name" value="SAM-dependent_MTases_sf"/>
</dbReference>